<protein>
    <submittedName>
        <fullName evidence="2">Uncharacterized protein</fullName>
    </submittedName>
</protein>
<gene>
    <name evidence="2" type="ORF">CANTEDRAFT_113667</name>
</gene>
<evidence type="ECO:0000313" key="3">
    <source>
        <dbReference type="Proteomes" id="UP000000707"/>
    </source>
</evidence>
<reference evidence="2 3" key="1">
    <citation type="journal article" date="2011" name="Proc. Natl. Acad. Sci. U.S.A.">
        <title>Comparative genomics of xylose-fermenting fungi for enhanced biofuel production.</title>
        <authorList>
            <person name="Wohlbach D.J."/>
            <person name="Kuo A."/>
            <person name="Sato T.K."/>
            <person name="Potts K.M."/>
            <person name="Salamov A.A."/>
            <person name="LaButti K.M."/>
            <person name="Sun H."/>
            <person name="Clum A."/>
            <person name="Pangilinan J.L."/>
            <person name="Lindquist E.A."/>
            <person name="Lucas S."/>
            <person name="Lapidus A."/>
            <person name="Jin M."/>
            <person name="Gunawan C."/>
            <person name="Balan V."/>
            <person name="Dale B.E."/>
            <person name="Jeffries T.W."/>
            <person name="Zinkel R."/>
            <person name="Barry K.W."/>
            <person name="Grigoriev I.V."/>
            <person name="Gasch A.P."/>
        </authorList>
    </citation>
    <scope>NUCLEOTIDE SEQUENCE [LARGE SCALE GENOMIC DNA]</scope>
    <source>
        <strain evidence="3">ATCC 10573 / BCRC 21748 / CBS 615 / JCM 9827 / NBRC 10315 / NRRL Y-1498 / VKM Y-70</strain>
    </source>
</reference>
<dbReference type="Proteomes" id="UP000000707">
    <property type="component" value="Unassembled WGS sequence"/>
</dbReference>
<dbReference type="KEGG" id="cten:18247075"/>
<evidence type="ECO:0000256" key="1">
    <source>
        <dbReference type="SAM" id="MobiDB-lite"/>
    </source>
</evidence>
<dbReference type="RefSeq" id="XP_006685715.1">
    <property type="nucleotide sequence ID" value="XM_006685652.1"/>
</dbReference>
<proteinExistence type="predicted"/>
<dbReference type="GeneID" id="18247075"/>
<organism evidence="3">
    <name type="scientific">Candida tenuis (strain ATCC 10573 / BCRC 21748 / CBS 615 / JCM 9827 / NBRC 10315 / NRRL Y-1498 / VKM Y-70)</name>
    <name type="common">Yeast</name>
    <name type="synonym">Yamadazyma tenuis</name>
    <dbReference type="NCBI Taxonomy" id="590646"/>
    <lineage>
        <taxon>Eukaryota</taxon>
        <taxon>Fungi</taxon>
        <taxon>Dikarya</taxon>
        <taxon>Ascomycota</taxon>
        <taxon>Saccharomycotina</taxon>
        <taxon>Pichiomycetes</taxon>
        <taxon>Debaryomycetaceae</taxon>
        <taxon>Yamadazyma</taxon>
    </lineage>
</organism>
<dbReference type="STRING" id="590646.G3B189"/>
<dbReference type="OrthoDB" id="4073665at2759"/>
<evidence type="ECO:0000313" key="2">
    <source>
        <dbReference type="EMBL" id="EGV64909.1"/>
    </source>
</evidence>
<dbReference type="EMBL" id="GL996515">
    <property type="protein sequence ID" value="EGV64909.1"/>
    <property type="molecule type" value="Genomic_DNA"/>
</dbReference>
<feature type="region of interest" description="Disordered" evidence="1">
    <location>
        <begin position="15"/>
        <end position="35"/>
    </location>
</feature>
<dbReference type="eggNOG" id="ENOG502RQ9F">
    <property type="taxonomic scope" value="Eukaryota"/>
</dbReference>
<keyword evidence="3" id="KW-1185">Reference proteome</keyword>
<dbReference type="HOGENOM" id="CLU_2170712_0_0_1"/>
<dbReference type="AlphaFoldDB" id="G3B189"/>
<sequence length="109" mass="12422">MFRLSRSSLQNFKRFNSHSAHPVTPTPSKAPFNNKYNFNTSPPPVHEYWNIRNTSFLLAFIPLYFAVSYVTKNGVQEIEGFGGLVEFAKGEKSPLKEIKFGEPQLPTKN</sequence>
<name>G3B189_CANTC</name>
<accession>G3B189</accession>